<protein>
    <submittedName>
        <fullName evidence="1">Uncharacterized protein</fullName>
    </submittedName>
</protein>
<evidence type="ECO:0000313" key="1">
    <source>
        <dbReference type="EMBL" id="GMH62060.1"/>
    </source>
</evidence>
<comment type="caution">
    <text evidence="1">The sequence shown here is derived from an EMBL/GenBank/DDBJ whole genome shotgun (WGS) entry which is preliminary data.</text>
</comment>
<evidence type="ECO:0000313" key="2">
    <source>
        <dbReference type="Proteomes" id="UP001162640"/>
    </source>
</evidence>
<organism evidence="1 2">
    <name type="scientific">Triparma laevis f. inornata</name>
    <dbReference type="NCBI Taxonomy" id="1714386"/>
    <lineage>
        <taxon>Eukaryota</taxon>
        <taxon>Sar</taxon>
        <taxon>Stramenopiles</taxon>
        <taxon>Ochrophyta</taxon>
        <taxon>Bolidophyceae</taxon>
        <taxon>Parmales</taxon>
        <taxon>Triparmaceae</taxon>
        <taxon>Triparma</taxon>
    </lineage>
</organism>
<accession>A0A9W7E1P7</accession>
<name>A0A9W7E1P7_9STRA</name>
<proteinExistence type="predicted"/>
<dbReference type="Gene3D" id="2.60.120.200">
    <property type="match status" value="2"/>
</dbReference>
<reference evidence="2" key="1">
    <citation type="journal article" date="2023" name="Commun. Biol.">
        <title>Genome analysis of Parmales, the sister group of diatoms, reveals the evolutionary specialization of diatoms from phago-mixotrophs to photoautotrophs.</title>
        <authorList>
            <person name="Ban H."/>
            <person name="Sato S."/>
            <person name="Yoshikawa S."/>
            <person name="Yamada K."/>
            <person name="Nakamura Y."/>
            <person name="Ichinomiya M."/>
            <person name="Sato N."/>
            <person name="Blanc-Mathieu R."/>
            <person name="Endo H."/>
            <person name="Kuwata A."/>
            <person name="Ogata H."/>
        </authorList>
    </citation>
    <scope>NUCLEOTIDE SEQUENCE [LARGE SCALE GENOMIC DNA]</scope>
</reference>
<dbReference type="Pfam" id="PF13385">
    <property type="entry name" value="Laminin_G_3"/>
    <property type="match status" value="2"/>
</dbReference>
<dbReference type="Proteomes" id="UP001162640">
    <property type="component" value="Unassembled WGS sequence"/>
</dbReference>
<dbReference type="AlphaFoldDB" id="A0A9W7E1P7"/>
<dbReference type="SUPFAM" id="SSF49899">
    <property type="entry name" value="Concanavalin A-like lectins/glucanases"/>
    <property type="match status" value="2"/>
</dbReference>
<dbReference type="InterPro" id="IPR013320">
    <property type="entry name" value="ConA-like_dom_sf"/>
</dbReference>
<gene>
    <name evidence="1" type="ORF">TL16_g03400</name>
</gene>
<dbReference type="EMBL" id="BLQM01000089">
    <property type="protein sequence ID" value="GMH62060.1"/>
    <property type="molecule type" value="Genomic_DNA"/>
</dbReference>
<sequence>MLGNYATTSTAYWLVRQGSTYKHLTTSNFETSTWTHVVVTVSGTTMKAYKNEVLAGTGSSRWEPNALTRINHNIGAGNTGWNVGSMDYFMDGTIVYIKLWNGVELQQSDVTVLYAPHNTAHHFWDFRGCTTGSPVTDSIAGDLDATPMNGPTCSADGLSLDGTNDYAGIGDWEWGGTTSIEVYFKYDTPTSSSRVFDFGSEISDNFLLAFNGVSGSISCYVRQGSTNKVLETSNPDGCCSPWTHVWKHFVFTVSGTNMKMYKNGVLAGTYTDGFEPNILTCTNHYIGAYYHGRIMDSFMYGTTA</sequence>